<organism evidence="1 2">
    <name type="scientific">Urechidicola croceus</name>
    <dbReference type="NCBI Taxonomy" id="1850246"/>
    <lineage>
        <taxon>Bacteria</taxon>
        <taxon>Pseudomonadati</taxon>
        <taxon>Bacteroidota</taxon>
        <taxon>Flavobacteriia</taxon>
        <taxon>Flavobacteriales</taxon>
        <taxon>Flavobacteriaceae</taxon>
        <taxon>Urechidicola</taxon>
    </lineage>
</organism>
<keyword evidence="2" id="KW-1185">Reference proteome</keyword>
<reference evidence="1 2" key="1">
    <citation type="submission" date="2016-10" db="EMBL/GenBank/DDBJ databases">
        <title>Lutibacter sp. LPB0138, isolated from marine gastropod.</title>
        <authorList>
            <person name="Kim E."/>
            <person name="Yi H."/>
        </authorList>
    </citation>
    <scope>NUCLEOTIDE SEQUENCE [LARGE SCALE GENOMIC DNA]</scope>
    <source>
        <strain evidence="1 2">LPB0138</strain>
    </source>
</reference>
<dbReference type="OrthoDB" id="9772295at2"/>
<dbReference type="Pfam" id="PF08811">
    <property type="entry name" value="DUF1800"/>
    <property type="match status" value="1"/>
</dbReference>
<dbReference type="AlphaFoldDB" id="A0A1D8P5R8"/>
<evidence type="ECO:0000313" key="1">
    <source>
        <dbReference type="EMBL" id="AOW19932.1"/>
    </source>
</evidence>
<sequence>MNNYSLWSLRLGYTNNQAHKIESLGIENFVKKSIDEKFSSDIPPFLKNSPKNIKEFKNQKKYNKAEELIKIQKWWIDKMRTENYPLREKMVCFLHNHFVASSNKVTINRWIFEHNSILRTNAFGNLKDLCKKILKCNATLDYLDNNTNRKNNLNENLSRELLELFTLGLNNYTEKDVQSGAKALAGLSFGDIYGVYNHKYECNEKINYLNHTGVFKLDDLIDIIFKHPKCPYLFTKKILNWFIYDNPTEELIIYYGNYLKYVNFELRPFLIKLFTEEFNKETAGSKIKDPLLYAIQLLDELKLSNSDSKFIVNFIKNQGMPLLMHKSVKGWKGGKEWLSTQILFNRNKIANQLCKGENNTLYKINLNQTNIKINERIPNIKRKPNCNYSCIKTELCDKLIFSIDENLQKNIDQIIKHDFDPKAKNSDRTILRLFNYLVTTPEYQLL</sequence>
<name>A0A1D8P5R8_9FLAO</name>
<proteinExistence type="predicted"/>
<evidence type="ECO:0000313" key="2">
    <source>
        <dbReference type="Proteomes" id="UP000176050"/>
    </source>
</evidence>
<dbReference type="KEGG" id="lul:LPB138_04200"/>
<dbReference type="STRING" id="1850246.LPB138_04200"/>
<dbReference type="Proteomes" id="UP000176050">
    <property type="component" value="Chromosome"/>
</dbReference>
<dbReference type="RefSeq" id="WP_070236071.1">
    <property type="nucleotide sequence ID" value="NZ_CP017478.1"/>
</dbReference>
<dbReference type="EMBL" id="CP017478">
    <property type="protein sequence ID" value="AOW19932.1"/>
    <property type="molecule type" value="Genomic_DNA"/>
</dbReference>
<accession>A0A1D8P5R8</accession>
<protein>
    <recommendedName>
        <fullName evidence="3">DUF1800 domain-containing protein</fullName>
    </recommendedName>
</protein>
<gene>
    <name evidence="1" type="ORF">LPB138_04200</name>
</gene>
<dbReference type="InterPro" id="IPR014917">
    <property type="entry name" value="DUF1800"/>
</dbReference>
<evidence type="ECO:0008006" key="3">
    <source>
        <dbReference type="Google" id="ProtNLM"/>
    </source>
</evidence>